<accession>A0AAV0Q4J5</accession>
<keyword evidence="4" id="KW-1185">Reference proteome</keyword>
<feature type="signal peptide" evidence="1">
    <location>
        <begin position="1"/>
        <end position="30"/>
    </location>
</feature>
<evidence type="ECO:0000313" key="3">
    <source>
        <dbReference type="EMBL" id="CAI0540263.1"/>
    </source>
</evidence>
<dbReference type="InterPro" id="IPR003440">
    <property type="entry name" value="Glyco_trans_48_dom"/>
</dbReference>
<feature type="domain" description="Glycosyl transferase 48" evidence="2">
    <location>
        <begin position="51"/>
        <end position="115"/>
    </location>
</feature>
<evidence type="ECO:0000256" key="1">
    <source>
        <dbReference type="SAM" id="SignalP"/>
    </source>
</evidence>
<evidence type="ECO:0000259" key="2">
    <source>
        <dbReference type="Pfam" id="PF02364"/>
    </source>
</evidence>
<name>A0AAV0Q4J5_9ROSI</name>
<dbReference type="Pfam" id="PF02364">
    <property type="entry name" value="Glucan_synthase"/>
    <property type="match status" value="1"/>
</dbReference>
<evidence type="ECO:0000313" key="4">
    <source>
        <dbReference type="Proteomes" id="UP001154282"/>
    </source>
</evidence>
<proteinExistence type="predicted"/>
<reference evidence="3" key="1">
    <citation type="submission" date="2022-08" db="EMBL/GenBank/DDBJ databases">
        <authorList>
            <person name="Gutierrez-Valencia J."/>
        </authorList>
    </citation>
    <scope>NUCLEOTIDE SEQUENCE</scope>
</reference>
<gene>
    <name evidence="3" type="ORF">LITE_LOCUS41610</name>
</gene>
<comment type="caution">
    <text evidence="3">The sequence shown here is derived from an EMBL/GenBank/DDBJ whole genome shotgun (WGS) entry which is preliminary data.</text>
</comment>
<protein>
    <recommendedName>
        <fullName evidence="2">Glycosyl transferase 48 domain-containing protein</fullName>
    </recommendedName>
</protein>
<dbReference type="Proteomes" id="UP001154282">
    <property type="component" value="Unassembled WGS sequence"/>
</dbReference>
<dbReference type="PANTHER" id="PTHR12741:SF47">
    <property type="entry name" value="CALLOSE SYNTHASE 9"/>
    <property type="match status" value="1"/>
</dbReference>
<dbReference type="GO" id="GO:0005886">
    <property type="term" value="C:plasma membrane"/>
    <property type="evidence" value="ECO:0007669"/>
    <property type="project" value="TreeGrafter"/>
</dbReference>
<feature type="chain" id="PRO_5043639711" description="Glycosyl transferase 48 domain-containing protein" evidence="1">
    <location>
        <begin position="31"/>
        <end position="117"/>
    </location>
</feature>
<dbReference type="EMBL" id="CAMGYJ010000009">
    <property type="protein sequence ID" value="CAI0540263.1"/>
    <property type="molecule type" value="Genomic_DNA"/>
</dbReference>
<feature type="non-terminal residue" evidence="3">
    <location>
        <position position="117"/>
    </location>
</feature>
<dbReference type="AlphaFoldDB" id="A0AAV0Q4J5"/>
<dbReference type="GO" id="GO:0006075">
    <property type="term" value="P:(1-&gt;3)-beta-D-glucan biosynthetic process"/>
    <property type="evidence" value="ECO:0007669"/>
    <property type="project" value="InterPro"/>
</dbReference>
<dbReference type="PANTHER" id="PTHR12741">
    <property type="entry name" value="LYST-INTERACTING PROTEIN LIP5 DOPAMINE RESPONSIVE PROTEIN DRG-1"/>
    <property type="match status" value="1"/>
</dbReference>
<organism evidence="3 4">
    <name type="scientific">Linum tenue</name>
    <dbReference type="NCBI Taxonomy" id="586396"/>
    <lineage>
        <taxon>Eukaryota</taxon>
        <taxon>Viridiplantae</taxon>
        <taxon>Streptophyta</taxon>
        <taxon>Embryophyta</taxon>
        <taxon>Tracheophyta</taxon>
        <taxon>Spermatophyta</taxon>
        <taxon>Magnoliopsida</taxon>
        <taxon>eudicotyledons</taxon>
        <taxon>Gunneridae</taxon>
        <taxon>Pentapetalae</taxon>
        <taxon>rosids</taxon>
        <taxon>fabids</taxon>
        <taxon>Malpighiales</taxon>
        <taxon>Linaceae</taxon>
        <taxon>Linum</taxon>
    </lineage>
</organism>
<sequence>MFALPSLLSRFHYSLTILVSHFISSWLASCSDCNHVRNMHGQGVNQFFDLKDNYFEEALKMRNLLEEFHHDHGIRPPTILGVRKHVFTGSVSSLASFMPNQETSFVTLGQQVLSNPD</sequence>
<dbReference type="GO" id="GO:0003843">
    <property type="term" value="F:1,3-beta-D-glucan synthase activity"/>
    <property type="evidence" value="ECO:0007669"/>
    <property type="project" value="InterPro"/>
</dbReference>
<dbReference type="GO" id="GO:0000148">
    <property type="term" value="C:1,3-beta-D-glucan synthase complex"/>
    <property type="evidence" value="ECO:0007669"/>
    <property type="project" value="InterPro"/>
</dbReference>
<keyword evidence="1" id="KW-0732">Signal</keyword>